<evidence type="ECO:0000256" key="3">
    <source>
        <dbReference type="SAM" id="MobiDB-lite"/>
    </source>
</evidence>
<comment type="similarity">
    <text evidence="1">Belongs to the peptidase C1 family.</text>
</comment>
<dbReference type="Pfam" id="PF00112">
    <property type="entry name" value="Peptidase_C1"/>
    <property type="match status" value="1"/>
</dbReference>
<evidence type="ECO:0000256" key="1">
    <source>
        <dbReference type="ARBA" id="ARBA00008455"/>
    </source>
</evidence>
<accession>A0A6A7FPA7</accession>
<dbReference type="PROSITE" id="PS00639">
    <property type="entry name" value="THIOL_PROTEASE_HIS"/>
    <property type="match status" value="1"/>
</dbReference>
<protein>
    <submittedName>
        <fullName evidence="5">Uncharacterized peptidase C1-like protein F26E4.3</fullName>
    </submittedName>
</protein>
<dbReference type="InterPro" id="IPR001212">
    <property type="entry name" value="Somatomedin_B_dom"/>
</dbReference>
<dbReference type="InterPro" id="IPR038765">
    <property type="entry name" value="Papain-like_cys_pep_sf"/>
</dbReference>
<reference evidence="5" key="1">
    <citation type="submission" date="2017-11" db="EMBL/GenBank/DDBJ databases">
        <title>The sensing device of the deep-sea amphipod.</title>
        <authorList>
            <person name="Kobayashi H."/>
            <person name="Nagahama T."/>
            <person name="Arai W."/>
            <person name="Sasagawa Y."/>
            <person name="Umeda M."/>
            <person name="Hayashi T."/>
            <person name="Nikaido I."/>
            <person name="Watanabe H."/>
            <person name="Oguri K."/>
            <person name="Kitazato H."/>
            <person name="Fujioka K."/>
            <person name="Kido Y."/>
            <person name="Takami H."/>
        </authorList>
    </citation>
    <scope>NUCLEOTIDE SEQUENCE</scope>
    <source>
        <tissue evidence="5">Whole body</tissue>
    </source>
</reference>
<feature type="domain" description="SMB" evidence="4">
    <location>
        <begin position="82"/>
        <end position="129"/>
    </location>
</feature>
<evidence type="ECO:0000259" key="4">
    <source>
        <dbReference type="PROSITE" id="PS50958"/>
    </source>
</evidence>
<dbReference type="AlphaFoldDB" id="A0A6A7FPA7"/>
<dbReference type="PROSITE" id="PS50958">
    <property type="entry name" value="SMB_2"/>
    <property type="match status" value="1"/>
</dbReference>
<dbReference type="SUPFAM" id="SSF54001">
    <property type="entry name" value="Cysteine proteinases"/>
    <property type="match status" value="1"/>
</dbReference>
<dbReference type="PANTHER" id="PTHR12411">
    <property type="entry name" value="CYSTEINE PROTEASE FAMILY C1-RELATED"/>
    <property type="match status" value="1"/>
</dbReference>
<dbReference type="CDD" id="cd02620">
    <property type="entry name" value="Peptidase_C1A_CathepsinB"/>
    <property type="match status" value="1"/>
</dbReference>
<dbReference type="Gene3D" id="3.90.70.10">
    <property type="entry name" value="Cysteine proteinases"/>
    <property type="match status" value="1"/>
</dbReference>
<dbReference type="InterPro" id="IPR013128">
    <property type="entry name" value="Peptidase_C1A"/>
</dbReference>
<dbReference type="PRINTS" id="PR00705">
    <property type="entry name" value="PAPAIN"/>
</dbReference>
<proteinExistence type="evidence at transcript level"/>
<dbReference type="GO" id="GO:0006508">
    <property type="term" value="P:proteolysis"/>
    <property type="evidence" value="ECO:0007669"/>
    <property type="project" value="InterPro"/>
</dbReference>
<dbReference type="EMBL" id="IACT01001063">
    <property type="protein sequence ID" value="LAC20427.1"/>
    <property type="molecule type" value="mRNA"/>
</dbReference>
<feature type="region of interest" description="Disordered" evidence="3">
    <location>
        <begin position="1"/>
        <end position="21"/>
    </location>
</feature>
<feature type="compositionally biased region" description="Polar residues" evidence="3">
    <location>
        <begin position="1"/>
        <end position="17"/>
    </location>
</feature>
<evidence type="ECO:0000256" key="2">
    <source>
        <dbReference type="ARBA" id="ARBA00023157"/>
    </source>
</evidence>
<dbReference type="InterPro" id="IPR000668">
    <property type="entry name" value="Peptidase_C1A_C"/>
</dbReference>
<dbReference type="InterPro" id="IPR025660">
    <property type="entry name" value="Pept_his_AS"/>
</dbReference>
<dbReference type="GO" id="GO:0008234">
    <property type="term" value="F:cysteine-type peptidase activity"/>
    <property type="evidence" value="ECO:0007669"/>
    <property type="project" value="InterPro"/>
</dbReference>
<keyword evidence="2" id="KW-1015">Disulfide bond</keyword>
<sequence>MEMNNTAASRMKSTASTLPDRDKIRMTHHKQVATSRSSRVVGATVAITAGLLLLLSTPTASQQQQSKSNYFYDIPGDYCETRSDKCCLLRQDDCSVPIMGTRCYCDEFCKRVINPDCCPDYPRVCLGVTTPPPEQKRCYHDGRYYQQHEKTQDNCNSCECGEHGDMQCSNNKCLVNPELLQQLQGDLLITGGGGTTAGGRALTWKATNYSMFWGKELNDGMLHKTGTHDTTTRLYPIHLPHNRNSIPTQFDARNKWPNWISRPRDQGWCGSSWAFSTITVATDRLAIESHGHEIVMLSPQNLISCDTKLQQGCEGGNLERAWHYLRRNGVVDEECYPYTSVSSLSVKEGCKIPTRYDNFTTIPCDDYNEVSERREKLYKAEPAYRIRSRESDIQYEIMTGGPVQAKMRVEQDFFYYRSGVYSSSGRSDPHVMGHHSVRIIGWGEEVSPYLGHPIKYWLVSNSWGEDWGEEGLFRILRGENESDIEDQILTVRMNLIIRYDESFYPPPSPWFYN</sequence>
<dbReference type="SMART" id="SM00645">
    <property type="entry name" value="Pept_C1"/>
    <property type="match status" value="1"/>
</dbReference>
<evidence type="ECO:0000313" key="5">
    <source>
        <dbReference type="EMBL" id="LAC20427.1"/>
    </source>
</evidence>
<organism evidence="5">
    <name type="scientific">Hirondellea gigas</name>
    <dbReference type="NCBI Taxonomy" id="1518452"/>
    <lineage>
        <taxon>Eukaryota</taxon>
        <taxon>Metazoa</taxon>
        <taxon>Ecdysozoa</taxon>
        <taxon>Arthropoda</taxon>
        <taxon>Crustacea</taxon>
        <taxon>Multicrustacea</taxon>
        <taxon>Malacostraca</taxon>
        <taxon>Eumalacostraca</taxon>
        <taxon>Peracarida</taxon>
        <taxon>Amphipoda</taxon>
        <taxon>Amphilochidea</taxon>
        <taxon>Lysianassida</taxon>
        <taxon>Lysianassidira</taxon>
        <taxon>Lysianassoidea</taxon>
        <taxon>Lysianassidae</taxon>
        <taxon>Hirondellea</taxon>
    </lineage>
</organism>
<name>A0A6A7FPA7_9CRUS</name>